<comment type="similarity">
    <text evidence="1 4">Belongs to the glycosyl hydrolase 5 (cellulase A) family.</text>
</comment>
<dbReference type="PANTHER" id="PTHR31297">
    <property type="entry name" value="GLUCAN ENDO-1,6-BETA-GLUCOSIDASE B"/>
    <property type="match status" value="1"/>
</dbReference>
<evidence type="ECO:0000313" key="6">
    <source>
        <dbReference type="EMBL" id="PAV15011.1"/>
    </source>
</evidence>
<dbReference type="InterPro" id="IPR017853">
    <property type="entry name" value="GH"/>
</dbReference>
<feature type="domain" description="Glycoside hydrolase family 5" evidence="5">
    <location>
        <begin position="83"/>
        <end position="359"/>
    </location>
</feature>
<evidence type="ECO:0000256" key="1">
    <source>
        <dbReference type="ARBA" id="ARBA00005641"/>
    </source>
</evidence>
<evidence type="ECO:0000259" key="5">
    <source>
        <dbReference type="Pfam" id="PF00150"/>
    </source>
</evidence>
<dbReference type="Pfam" id="PF00150">
    <property type="entry name" value="Cellulase"/>
    <property type="match status" value="1"/>
</dbReference>
<sequence length="507" mass="58755">MTSESYKPTINGSFLRVAGTRLVDEAGKEIVLRGAGLGGWMTMENFISGFPGCEFQIREALAEVLGESKSEFFFDKFLEYFFTDSDASFFASLGLNCIRIAINYRHFESDLKPRQLITSGFKHLDRVIRICASHGIYTIIDLHTAPGGQNGGWHCDSGVHLAGFWRHKDFMDRATWLWIQLASRYKDEPWVAGYNLLNEPADEFGGREKGKGGGRLVNWYDETITAVRNVDNKHILFLDGNTYATDFSAFPDDVKERWPNCAYAIHDYSVYGFPSSPEPYSRTEEQQRRMGRSYKKKREWMDERGLCVWNGEWGPVYAREEYEGKDRMDEINERRYMVLNDQLQLYKRDGLSWSIWLYKDIGFQGMVHVSKDTQYMKLFKEFLAKKHRTAVDSWGADDSSVKHLFNPIISFVQSAIDDPSHLERYPYPVWTVKERVARQARAHLLGELLAPEWAEYFRGMEEAALEEIAKSFLFENCVKREGLNDVLKGHAKMLLKRAKRCPRIVLW</sequence>
<name>A0A286U5Y7_9AGAM</name>
<evidence type="ECO:0000313" key="7">
    <source>
        <dbReference type="Proteomes" id="UP000217199"/>
    </source>
</evidence>
<dbReference type="InterPro" id="IPR001547">
    <property type="entry name" value="Glyco_hydro_5"/>
</dbReference>
<dbReference type="OrthoDB" id="1887033at2759"/>
<keyword evidence="3 4" id="KW-0326">Glycosidase</keyword>
<proteinExistence type="inferred from homology"/>
<dbReference type="GO" id="GO:0005576">
    <property type="term" value="C:extracellular region"/>
    <property type="evidence" value="ECO:0007669"/>
    <property type="project" value="TreeGrafter"/>
</dbReference>
<dbReference type="SUPFAM" id="SSF51445">
    <property type="entry name" value="(Trans)glycosidases"/>
    <property type="match status" value="1"/>
</dbReference>
<comment type="caution">
    <text evidence="6">The sequence shown here is derived from an EMBL/GenBank/DDBJ whole genome shotgun (WGS) entry which is preliminary data.</text>
</comment>
<dbReference type="FunFam" id="3.20.20.80:FF:000130">
    <property type="entry name" value="Endoglucanase C"/>
    <property type="match status" value="1"/>
</dbReference>
<accession>A0A286U5Y7</accession>
<dbReference type="GO" id="GO:0008422">
    <property type="term" value="F:beta-glucosidase activity"/>
    <property type="evidence" value="ECO:0007669"/>
    <property type="project" value="TreeGrafter"/>
</dbReference>
<dbReference type="GO" id="GO:0009251">
    <property type="term" value="P:glucan catabolic process"/>
    <property type="evidence" value="ECO:0007669"/>
    <property type="project" value="TreeGrafter"/>
</dbReference>
<gene>
    <name evidence="6" type="ORF">PNOK_0956400</name>
</gene>
<dbReference type="AlphaFoldDB" id="A0A286U5Y7"/>
<keyword evidence="7" id="KW-1185">Reference proteome</keyword>
<dbReference type="STRING" id="2282107.A0A286U5Y7"/>
<dbReference type="Gene3D" id="3.20.20.80">
    <property type="entry name" value="Glycosidases"/>
    <property type="match status" value="1"/>
</dbReference>
<keyword evidence="2 4" id="KW-0378">Hydrolase</keyword>
<dbReference type="GO" id="GO:0009986">
    <property type="term" value="C:cell surface"/>
    <property type="evidence" value="ECO:0007669"/>
    <property type="project" value="TreeGrafter"/>
</dbReference>
<evidence type="ECO:0000256" key="4">
    <source>
        <dbReference type="RuleBase" id="RU361153"/>
    </source>
</evidence>
<protein>
    <submittedName>
        <fullName evidence="6">Glycoside hydrolase</fullName>
    </submittedName>
</protein>
<organism evidence="6 7">
    <name type="scientific">Pyrrhoderma noxium</name>
    <dbReference type="NCBI Taxonomy" id="2282107"/>
    <lineage>
        <taxon>Eukaryota</taxon>
        <taxon>Fungi</taxon>
        <taxon>Dikarya</taxon>
        <taxon>Basidiomycota</taxon>
        <taxon>Agaricomycotina</taxon>
        <taxon>Agaricomycetes</taxon>
        <taxon>Hymenochaetales</taxon>
        <taxon>Hymenochaetaceae</taxon>
        <taxon>Pyrrhoderma</taxon>
    </lineage>
</organism>
<dbReference type="PANTHER" id="PTHR31297:SF13">
    <property type="entry name" value="PUTATIVE-RELATED"/>
    <property type="match status" value="1"/>
</dbReference>
<evidence type="ECO:0000256" key="2">
    <source>
        <dbReference type="ARBA" id="ARBA00022801"/>
    </source>
</evidence>
<dbReference type="InterPro" id="IPR050386">
    <property type="entry name" value="Glycosyl_hydrolase_5"/>
</dbReference>
<dbReference type="EMBL" id="NBII01000011">
    <property type="protein sequence ID" value="PAV15011.1"/>
    <property type="molecule type" value="Genomic_DNA"/>
</dbReference>
<dbReference type="InParanoid" id="A0A286U5Y7"/>
<dbReference type="Proteomes" id="UP000217199">
    <property type="component" value="Unassembled WGS sequence"/>
</dbReference>
<reference evidence="6 7" key="1">
    <citation type="journal article" date="2017" name="Mol. Ecol.">
        <title>Comparative and population genomic landscape of Phellinus noxius: A hypervariable fungus causing root rot in trees.</title>
        <authorList>
            <person name="Chung C.L."/>
            <person name="Lee T.J."/>
            <person name="Akiba M."/>
            <person name="Lee H.H."/>
            <person name="Kuo T.H."/>
            <person name="Liu D."/>
            <person name="Ke H.M."/>
            <person name="Yokoi T."/>
            <person name="Roa M.B."/>
            <person name="Lu M.J."/>
            <person name="Chang Y.Y."/>
            <person name="Ann P.J."/>
            <person name="Tsai J.N."/>
            <person name="Chen C.Y."/>
            <person name="Tzean S.S."/>
            <person name="Ota Y."/>
            <person name="Hattori T."/>
            <person name="Sahashi N."/>
            <person name="Liou R.F."/>
            <person name="Kikuchi T."/>
            <person name="Tsai I.J."/>
        </authorList>
    </citation>
    <scope>NUCLEOTIDE SEQUENCE [LARGE SCALE GENOMIC DNA]</scope>
    <source>
        <strain evidence="6 7">FFPRI411160</strain>
    </source>
</reference>
<evidence type="ECO:0000256" key="3">
    <source>
        <dbReference type="ARBA" id="ARBA00023295"/>
    </source>
</evidence>